<proteinExistence type="predicted"/>
<evidence type="ECO:0000313" key="1">
    <source>
        <dbReference type="EMBL" id="QHT79651.1"/>
    </source>
</evidence>
<protein>
    <submittedName>
        <fullName evidence="1">Uncharacterized protein</fullName>
    </submittedName>
</protein>
<reference evidence="1" key="1">
    <citation type="journal article" date="2020" name="Nature">
        <title>Giant virus diversity and host interactions through global metagenomics.</title>
        <authorList>
            <person name="Schulz F."/>
            <person name="Roux S."/>
            <person name="Paez-Espino D."/>
            <person name="Jungbluth S."/>
            <person name="Walsh D.A."/>
            <person name="Denef V.J."/>
            <person name="McMahon K.D."/>
            <person name="Konstantinidis K.T."/>
            <person name="Eloe-Fadrosh E.A."/>
            <person name="Kyrpides N.C."/>
            <person name="Woyke T."/>
        </authorList>
    </citation>
    <scope>NUCLEOTIDE SEQUENCE</scope>
    <source>
        <strain evidence="1">GVMAG-M-3300023184-101</strain>
    </source>
</reference>
<dbReference type="AlphaFoldDB" id="A0A6C0HGA1"/>
<name>A0A6C0HGA1_9ZZZZ</name>
<organism evidence="1">
    <name type="scientific">viral metagenome</name>
    <dbReference type="NCBI Taxonomy" id="1070528"/>
    <lineage>
        <taxon>unclassified sequences</taxon>
        <taxon>metagenomes</taxon>
        <taxon>organismal metagenomes</taxon>
    </lineage>
</organism>
<accession>A0A6C0HGA1</accession>
<sequence length="333" mass="36894">MSCSCDDTSEECNKACDCRIPSYTNDTNFTGITVNVAVLEQKINTIKEEDSHIIELSPTYLAYASFQAMFYRQTDKFIPLNGVSGSIWQQFLANFNRQVVYSSFSSENANFGWTYDNVFNLAQTITAGYVHDLEVPIECWDPCSVIEFTTTLGGIQYLTDVGNQCNIKCSITLDDFFDNLQAQGLTIDSATGLPLDPQGLASNPPVRIIYTGLVNALITANFRSCTPGVKDIKVKWPFLINFNSVTPATAAGGPNMVDGINEPLGNIWPWINYVDNGTVPTTQLRSPELLYDTVDTTGMPYTNNVDFPNSIIPSNIKPYGRYTAYLYSSIHTL</sequence>
<dbReference type="EMBL" id="MN739951">
    <property type="protein sequence ID" value="QHT79651.1"/>
    <property type="molecule type" value="Genomic_DNA"/>
</dbReference>